<gene>
    <name evidence="2" type="ORF">BRM3_09010</name>
</gene>
<organism evidence="2 3">
    <name type="scientific">Brachybacterium huguangmaarense</name>
    <dbReference type="NCBI Taxonomy" id="1652028"/>
    <lineage>
        <taxon>Bacteria</taxon>
        <taxon>Bacillati</taxon>
        <taxon>Actinomycetota</taxon>
        <taxon>Actinomycetes</taxon>
        <taxon>Micrococcales</taxon>
        <taxon>Dermabacteraceae</taxon>
        <taxon>Brachybacterium</taxon>
    </lineage>
</organism>
<protein>
    <submittedName>
        <fullName evidence="2">Uncharacterized protein</fullName>
    </submittedName>
</protein>
<reference evidence="2" key="1">
    <citation type="submission" date="2022-10" db="EMBL/GenBank/DDBJ databases">
        <title>Whole-Genome Sequencing of Brachybacterium huguangmaarense BRM-3, Isolated from Betula schmidtii.</title>
        <authorList>
            <person name="Haam D."/>
        </authorList>
    </citation>
    <scope>NUCLEOTIDE SEQUENCE</scope>
    <source>
        <strain evidence="2">BRM-3</strain>
    </source>
</reference>
<feature type="compositionally biased region" description="Basic residues" evidence="1">
    <location>
        <begin position="80"/>
        <end position="91"/>
    </location>
</feature>
<accession>A0ABY6FZC7</accession>
<proteinExistence type="predicted"/>
<dbReference type="RefSeq" id="WP_263592998.1">
    <property type="nucleotide sequence ID" value="NZ_CP107020.1"/>
</dbReference>
<feature type="compositionally biased region" description="Basic residues" evidence="1">
    <location>
        <begin position="7"/>
        <end position="22"/>
    </location>
</feature>
<evidence type="ECO:0000313" key="3">
    <source>
        <dbReference type="Proteomes" id="UP001164305"/>
    </source>
</evidence>
<evidence type="ECO:0000313" key="2">
    <source>
        <dbReference type="EMBL" id="UYG15784.1"/>
    </source>
</evidence>
<feature type="region of interest" description="Disordered" evidence="1">
    <location>
        <begin position="69"/>
        <end position="91"/>
    </location>
</feature>
<evidence type="ECO:0000256" key="1">
    <source>
        <dbReference type="SAM" id="MobiDB-lite"/>
    </source>
</evidence>
<feature type="region of interest" description="Disordered" evidence="1">
    <location>
        <begin position="1"/>
        <end position="22"/>
    </location>
</feature>
<keyword evidence="3" id="KW-1185">Reference proteome</keyword>
<sequence>MTTRQTERRRRGRAIRRARRAGMTKRATLAALEWARVVQAVRDAWGRIRNTARTAVRSVISPRRRVITWETTPPSPPTYRHPRPVLTRRHR</sequence>
<name>A0ABY6FZC7_9MICO</name>
<dbReference type="EMBL" id="CP107020">
    <property type="protein sequence ID" value="UYG15784.1"/>
    <property type="molecule type" value="Genomic_DNA"/>
</dbReference>
<dbReference type="Proteomes" id="UP001164305">
    <property type="component" value="Chromosome"/>
</dbReference>